<dbReference type="RefSeq" id="WP_345024593.1">
    <property type="nucleotide sequence ID" value="NZ_BAABDO010000128.1"/>
</dbReference>
<reference evidence="2" key="1">
    <citation type="journal article" date="2019" name="Int. J. Syst. Evol. Microbiol.">
        <title>The Global Catalogue of Microorganisms (GCM) 10K type strain sequencing project: providing services to taxonomists for standard genome sequencing and annotation.</title>
        <authorList>
            <consortium name="The Broad Institute Genomics Platform"/>
            <consortium name="The Broad Institute Genome Sequencing Center for Infectious Disease"/>
            <person name="Wu L."/>
            <person name="Ma J."/>
        </authorList>
    </citation>
    <scope>NUCLEOTIDE SEQUENCE [LARGE SCALE GENOMIC DNA]</scope>
    <source>
        <strain evidence="2">JCM 17316</strain>
    </source>
</reference>
<name>A0ABP7ZED5_9ACTN</name>
<proteinExistence type="predicted"/>
<sequence>MSAKVSAKSRRRQNPELRRRRNMAAFWQERYNKAADSAELAAIAFDRARAAALRAESDGRPVMYELAQMLSEWAERIERAETGGHAS</sequence>
<organism evidence="1 2">
    <name type="scientific">Actinomadura keratinilytica</name>
    <dbReference type="NCBI Taxonomy" id="547461"/>
    <lineage>
        <taxon>Bacteria</taxon>
        <taxon>Bacillati</taxon>
        <taxon>Actinomycetota</taxon>
        <taxon>Actinomycetes</taxon>
        <taxon>Streptosporangiales</taxon>
        <taxon>Thermomonosporaceae</taxon>
        <taxon>Actinomadura</taxon>
    </lineage>
</organism>
<protein>
    <submittedName>
        <fullName evidence="1">Uncharacterized protein</fullName>
    </submittedName>
</protein>
<comment type="caution">
    <text evidence="1">The sequence shown here is derived from an EMBL/GenBank/DDBJ whole genome shotgun (WGS) entry which is preliminary data.</text>
</comment>
<keyword evidence="2" id="KW-1185">Reference proteome</keyword>
<evidence type="ECO:0000313" key="2">
    <source>
        <dbReference type="Proteomes" id="UP001500266"/>
    </source>
</evidence>
<dbReference type="Proteomes" id="UP001500266">
    <property type="component" value="Unassembled WGS sequence"/>
</dbReference>
<dbReference type="EMBL" id="BAABDO010000128">
    <property type="protein sequence ID" value="GAA4155087.1"/>
    <property type="molecule type" value="Genomic_DNA"/>
</dbReference>
<evidence type="ECO:0000313" key="1">
    <source>
        <dbReference type="EMBL" id="GAA4155087.1"/>
    </source>
</evidence>
<accession>A0ABP7ZED5</accession>
<gene>
    <name evidence="1" type="ORF">GCM10022416_55280</name>
</gene>